<evidence type="ECO:0000313" key="2">
    <source>
        <dbReference type="Proteomes" id="UP001058974"/>
    </source>
</evidence>
<comment type="caution">
    <text evidence="1">The sequence shown here is derived from an EMBL/GenBank/DDBJ whole genome shotgun (WGS) entry which is preliminary data.</text>
</comment>
<evidence type="ECO:0000313" key="1">
    <source>
        <dbReference type="EMBL" id="KAI5441474.1"/>
    </source>
</evidence>
<dbReference type="Gramene" id="Psat01G0080900-T1">
    <property type="protein sequence ID" value="KAI5441474.1"/>
    <property type="gene ID" value="KIW84_010809"/>
</dbReference>
<gene>
    <name evidence="1" type="ORF">KIW84_010809</name>
</gene>
<dbReference type="AlphaFoldDB" id="A0A9D5BEB2"/>
<accession>A0A9D5BEB2</accession>
<reference evidence="1 2" key="1">
    <citation type="journal article" date="2022" name="Nat. Genet.">
        <title>Improved pea reference genome and pan-genome highlight genomic features and evolutionary characteristics.</title>
        <authorList>
            <person name="Yang T."/>
            <person name="Liu R."/>
            <person name="Luo Y."/>
            <person name="Hu S."/>
            <person name="Wang D."/>
            <person name="Wang C."/>
            <person name="Pandey M.K."/>
            <person name="Ge S."/>
            <person name="Xu Q."/>
            <person name="Li N."/>
            <person name="Li G."/>
            <person name="Huang Y."/>
            <person name="Saxena R.K."/>
            <person name="Ji Y."/>
            <person name="Li M."/>
            <person name="Yan X."/>
            <person name="He Y."/>
            <person name="Liu Y."/>
            <person name="Wang X."/>
            <person name="Xiang C."/>
            <person name="Varshney R.K."/>
            <person name="Ding H."/>
            <person name="Gao S."/>
            <person name="Zong X."/>
        </authorList>
    </citation>
    <scope>NUCLEOTIDE SEQUENCE [LARGE SCALE GENOMIC DNA]</scope>
    <source>
        <strain evidence="1 2">cv. Zhongwan 6</strain>
    </source>
</reference>
<proteinExistence type="predicted"/>
<dbReference type="EMBL" id="JAMSHJ010000001">
    <property type="protein sequence ID" value="KAI5441474.1"/>
    <property type="molecule type" value="Genomic_DNA"/>
</dbReference>
<keyword evidence="2" id="KW-1185">Reference proteome</keyword>
<protein>
    <submittedName>
        <fullName evidence="1">Uncharacterized protein</fullName>
    </submittedName>
</protein>
<dbReference type="Proteomes" id="UP001058974">
    <property type="component" value="Chromosome 1"/>
</dbReference>
<name>A0A9D5BEB2_PEA</name>
<organism evidence="1 2">
    <name type="scientific">Pisum sativum</name>
    <name type="common">Garden pea</name>
    <name type="synonym">Lathyrus oleraceus</name>
    <dbReference type="NCBI Taxonomy" id="3888"/>
    <lineage>
        <taxon>Eukaryota</taxon>
        <taxon>Viridiplantae</taxon>
        <taxon>Streptophyta</taxon>
        <taxon>Embryophyta</taxon>
        <taxon>Tracheophyta</taxon>
        <taxon>Spermatophyta</taxon>
        <taxon>Magnoliopsida</taxon>
        <taxon>eudicotyledons</taxon>
        <taxon>Gunneridae</taxon>
        <taxon>Pentapetalae</taxon>
        <taxon>rosids</taxon>
        <taxon>fabids</taxon>
        <taxon>Fabales</taxon>
        <taxon>Fabaceae</taxon>
        <taxon>Papilionoideae</taxon>
        <taxon>50 kb inversion clade</taxon>
        <taxon>NPAAA clade</taxon>
        <taxon>Hologalegina</taxon>
        <taxon>IRL clade</taxon>
        <taxon>Fabeae</taxon>
        <taxon>Lathyrus</taxon>
    </lineage>
</organism>
<sequence length="216" mass="24433">MKLCMVCTCSTFHIVCRPKKEGGLGVKHCRRFNLALLSKWKWCILNKNNSIWHEFLGFRYEDLASLVLQGQVFLARAKVSLWWKDLCSVGKDVQLEPWWDDRFVGWRNNGGFSVSASYYRLVDVESGGAVLEANKLWLLEFVWKTKTHSKLVFGLVRGVSSYSGSLATSLLDFIDGAGNVIVFNGDILNKMGTNMKIFSLSSSVVVFSSYNFDKCS</sequence>